<accession>A0A0V0HIP7</accession>
<dbReference type="EMBL" id="GEDG01015764">
    <property type="protein sequence ID" value="JAP23169.1"/>
    <property type="molecule type" value="Transcribed_RNA"/>
</dbReference>
<reference evidence="1" key="1">
    <citation type="submission" date="2015-12" db="EMBL/GenBank/DDBJ databases">
        <title>Gene expression during late stages of embryo sac development: a critical building block for successful pollen-pistil interactions.</title>
        <authorList>
            <person name="Liu Y."/>
            <person name="Joly V."/>
            <person name="Sabar M."/>
            <person name="Matton D.P."/>
        </authorList>
    </citation>
    <scope>NUCLEOTIDE SEQUENCE</scope>
</reference>
<protein>
    <submittedName>
        <fullName evidence="1">Putative ovule protein</fullName>
    </submittedName>
</protein>
<proteinExistence type="predicted"/>
<organism evidence="1">
    <name type="scientific">Solanum chacoense</name>
    <name type="common">Chaco potato</name>
    <dbReference type="NCBI Taxonomy" id="4108"/>
    <lineage>
        <taxon>Eukaryota</taxon>
        <taxon>Viridiplantae</taxon>
        <taxon>Streptophyta</taxon>
        <taxon>Embryophyta</taxon>
        <taxon>Tracheophyta</taxon>
        <taxon>Spermatophyta</taxon>
        <taxon>Magnoliopsida</taxon>
        <taxon>eudicotyledons</taxon>
        <taxon>Gunneridae</taxon>
        <taxon>Pentapetalae</taxon>
        <taxon>asterids</taxon>
        <taxon>lamiids</taxon>
        <taxon>Solanales</taxon>
        <taxon>Solanaceae</taxon>
        <taxon>Solanoideae</taxon>
        <taxon>Solaneae</taxon>
        <taxon>Solanum</taxon>
    </lineage>
</organism>
<dbReference type="EMBL" id="GEDG01019219">
    <property type="protein sequence ID" value="JAP20125.1"/>
    <property type="molecule type" value="Transcribed_RNA"/>
</dbReference>
<dbReference type="AlphaFoldDB" id="A0A0V0HIP7"/>
<sequence>MTIRQNHHYLHQTIDDTHHVHRQNSMVRQKHLKKRIDGISMHSMKGYETLNNTPSVRLIKGLLGSGRSIEKSKKKLKGTEIICNNM</sequence>
<dbReference type="EMBL" id="GEDG01028803">
    <property type="protein sequence ID" value="JAP12940.1"/>
    <property type="molecule type" value="Transcribed_RNA"/>
</dbReference>
<name>A0A0V0HIP7_SOLCH</name>
<evidence type="ECO:0000313" key="1">
    <source>
        <dbReference type="EMBL" id="JAP20125.1"/>
    </source>
</evidence>